<evidence type="ECO:0000259" key="3">
    <source>
        <dbReference type="Pfam" id="PF13393"/>
    </source>
</evidence>
<evidence type="ECO:0000256" key="1">
    <source>
        <dbReference type="PIRSR" id="PIRSR001549-1"/>
    </source>
</evidence>
<feature type="region of interest" description="Disordered" evidence="2">
    <location>
        <begin position="1"/>
        <end position="25"/>
    </location>
</feature>
<dbReference type="PIRSF" id="PIRSF001549">
    <property type="entry name" value="His-tRNA_synth"/>
    <property type="match status" value="1"/>
</dbReference>
<dbReference type="STRING" id="450378.GCA_001661675_01477"/>
<dbReference type="RefSeq" id="WP_066844701.1">
    <property type="nucleotide sequence ID" value="NZ_CP019602.1"/>
</dbReference>
<name>A0A1Z1FBE4_9SPHN</name>
<dbReference type="InterPro" id="IPR045864">
    <property type="entry name" value="aa-tRNA-synth_II/BPL/LPL"/>
</dbReference>
<dbReference type="Gene3D" id="3.30.930.10">
    <property type="entry name" value="Bira Bifunctional Protein, Domain 2"/>
    <property type="match status" value="1"/>
</dbReference>
<evidence type="ECO:0000256" key="2">
    <source>
        <dbReference type="SAM" id="MobiDB-lite"/>
    </source>
</evidence>
<feature type="binding site" evidence="1">
    <location>
        <position position="124"/>
    </location>
    <ligand>
        <name>L-histidine</name>
        <dbReference type="ChEBI" id="CHEBI:57595"/>
    </ligand>
</feature>
<dbReference type="GO" id="GO:0016757">
    <property type="term" value="F:glycosyltransferase activity"/>
    <property type="evidence" value="ECO:0007669"/>
    <property type="project" value="UniProtKB-KW"/>
</dbReference>
<dbReference type="PANTHER" id="PTHR43707:SF1">
    <property type="entry name" value="HISTIDINE--TRNA LIGASE, MITOCHONDRIAL-RELATED"/>
    <property type="match status" value="1"/>
</dbReference>
<organism evidence="4 5">
    <name type="scientific">Croceicoccus marinus</name>
    <dbReference type="NCBI Taxonomy" id="450378"/>
    <lineage>
        <taxon>Bacteria</taxon>
        <taxon>Pseudomonadati</taxon>
        <taxon>Pseudomonadota</taxon>
        <taxon>Alphaproteobacteria</taxon>
        <taxon>Sphingomonadales</taxon>
        <taxon>Erythrobacteraceae</taxon>
        <taxon>Croceicoccus</taxon>
    </lineage>
</organism>
<dbReference type="KEGG" id="cman:A9D14_07375"/>
<dbReference type="AlphaFoldDB" id="A0A1Z1FBE4"/>
<keyword evidence="4" id="KW-0808">Transferase</keyword>
<sequence>MTKPTAIRPPRSGAPDPDLLPEGLADRLPPRAAEAMRVTRAMVDAMAAHGYDPVQPPLVEFERSLAARMAGVRTNRMVRFTDPVSLRTLAVRADMTVQVGRIAATGMGDAPRPMRLSYAGQVLRIRGDGLEPEREQLQIGAEIIGADNVAAAAEAVLLAIDALKAAGASGISVDFTLPDLVDTLAERAHPMAADTIDAVRRELDAKDAGGLASAGGEAFLPLLYATGPFDSAIAKLEEFDRAIIDGGALGTRIAALREIAALVGDAARLTLDPTERHGFEYQSWFGFTVYAEGLRGALGRGGTYRVSGEAKAGHPPHDEVATGFSLYPDPLIDANGLTPASRIVFLPLGHDRGAAAALRFDGWRTRAALHDTDDGHALGCTHVLGAAGPEAI</sequence>
<dbReference type="EMBL" id="CP019602">
    <property type="protein sequence ID" value="ARU16046.1"/>
    <property type="molecule type" value="Genomic_DNA"/>
</dbReference>
<dbReference type="Proteomes" id="UP000195807">
    <property type="component" value="Chromosome"/>
</dbReference>
<evidence type="ECO:0000313" key="4">
    <source>
        <dbReference type="EMBL" id="ARU16046.1"/>
    </source>
</evidence>
<protein>
    <submittedName>
        <fullName evidence="4">ATP phosphoribosyltransferase regulatory subunit</fullName>
    </submittedName>
</protein>
<feature type="domain" description="Class II Histidinyl-tRNA synthetase (HisRS)-like catalytic core" evidence="3">
    <location>
        <begin position="23"/>
        <end position="331"/>
    </location>
</feature>
<dbReference type="InterPro" id="IPR041715">
    <property type="entry name" value="HisRS-like_core"/>
</dbReference>
<accession>A0A1Z1FBE4</accession>
<dbReference type="Pfam" id="PF13393">
    <property type="entry name" value="tRNA-synt_His"/>
    <property type="match status" value="1"/>
</dbReference>
<dbReference type="GO" id="GO:0004821">
    <property type="term" value="F:histidine-tRNA ligase activity"/>
    <property type="evidence" value="ECO:0007669"/>
    <property type="project" value="TreeGrafter"/>
</dbReference>
<reference evidence="4 5" key="1">
    <citation type="submission" date="2017-01" db="EMBL/GenBank/DDBJ databases">
        <title>Complete genome sequence of esterase-producing bacterium Croceicoccus marinus E4A9.</title>
        <authorList>
            <person name="Wu Y.-H."/>
            <person name="Cheng H."/>
            <person name="Xu L."/>
            <person name="Huo Y.-Y."/>
            <person name="Wang C.-S."/>
            <person name="Xu X.-W."/>
        </authorList>
    </citation>
    <scope>NUCLEOTIDE SEQUENCE [LARGE SCALE GENOMIC DNA]</scope>
    <source>
        <strain evidence="4 5">E4A9</strain>
    </source>
</reference>
<gene>
    <name evidence="4" type="ORF">A9D14_07375</name>
</gene>
<feature type="binding site" evidence="1">
    <location>
        <position position="138"/>
    </location>
    <ligand>
        <name>L-histidine</name>
        <dbReference type="ChEBI" id="CHEBI:57595"/>
    </ligand>
</feature>
<feature type="binding site" evidence="1">
    <location>
        <position position="142"/>
    </location>
    <ligand>
        <name>L-histidine</name>
        <dbReference type="ChEBI" id="CHEBI:57595"/>
    </ligand>
</feature>
<keyword evidence="5" id="KW-1185">Reference proteome</keyword>
<dbReference type="OrthoDB" id="9769617at2"/>
<evidence type="ECO:0000313" key="5">
    <source>
        <dbReference type="Proteomes" id="UP000195807"/>
    </source>
</evidence>
<keyword evidence="4" id="KW-0328">Glycosyltransferase</keyword>
<proteinExistence type="predicted"/>
<dbReference type="GO" id="GO:0005737">
    <property type="term" value="C:cytoplasm"/>
    <property type="evidence" value="ECO:0007669"/>
    <property type="project" value="InterPro"/>
</dbReference>
<dbReference type="InterPro" id="IPR004516">
    <property type="entry name" value="HisRS/HisZ"/>
</dbReference>
<feature type="binding site" evidence="1">
    <location>
        <begin position="94"/>
        <end position="96"/>
    </location>
    <ligand>
        <name>L-histidine</name>
        <dbReference type="ChEBI" id="CHEBI:57595"/>
    </ligand>
</feature>
<dbReference type="SUPFAM" id="SSF55681">
    <property type="entry name" value="Class II aaRS and biotin synthetases"/>
    <property type="match status" value="1"/>
</dbReference>
<dbReference type="PANTHER" id="PTHR43707">
    <property type="entry name" value="HISTIDYL-TRNA SYNTHETASE"/>
    <property type="match status" value="1"/>
</dbReference>
<dbReference type="GO" id="GO:0006427">
    <property type="term" value="P:histidyl-tRNA aminoacylation"/>
    <property type="evidence" value="ECO:0007669"/>
    <property type="project" value="TreeGrafter"/>
</dbReference>